<reference evidence="3" key="2">
    <citation type="journal article" date="2008" name="Nucleic Acids Res.">
        <title>The rice annotation project database (RAP-DB): 2008 update.</title>
        <authorList>
            <consortium name="The rice annotation project (RAP)"/>
        </authorList>
    </citation>
    <scope>GENOME REANNOTATION</scope>
    <source>
        <strain evidence="3">cv. Nipponbare</strain>
    </source>
</reference>
<feature type="compositionally biased region" description="Basic and acidic residues" evidence="1">
    <location>
        <begin position="54"/>
        <end position="64"/>
    </location>
</feature>
<evidence type="ECO:0000313" key="2">
    <source>
        <dbReference type="EMBL" id="BAH91185.1"/>
    </source>
</evidence>
<feature type="compositionally biased region" description="Low complexity" evidence="1">
    <location>
        <begin position="23"/>
        <end position="40"/>
    </location>
</feature>
<dbReference type="Proteomes" id="UP000000763">
    <property type="component" value="Chromosome 1"/>
</dbReference>
<name>C7IX38_ORYSJ</name>
<organism evidence="2 3">
    <name type="scientific">Oryza sativa subsp. japonica</name>
    <name type="common">Rice</name>
    <dbReference type="NCBI Taxonomy" id="39947"/>
    <lineage>
        <taxon>Eukaryota</taxon>
        <taxon>Viridiplantae</taxon>
        <taxon>Streptophyta</taxon>
        <taxon>Embryophyta</taxon>
        <taxon>Tracheophyta</taxon>
        <taxon>Spermatophyta</taxon>
        <taxon>Magnoliopsida</taxon>
        <taxon>Liliopsida</taxon>
        <taxon>Poales</taxon>
        <taxon>Poaceae</taxon>
        <taxon>BOP clade</taxon>
        <taxon>Oryzoideae</taxon>
        <taxon>Oryzeae</taxon>
        <taxon>Oryzinae</taxon>
        <taxon>Oryza</taxon>
        <taxon>Oryza sativa</taxon>
    </lineage>
</organism>
<dbReference type="AlphaFoldDB" id="C7IX38"/>
<dbReference type="EMBL" id="AP008207">
    <property type="protein sequence ID" value="BAH91185.1"/>
    <property type="molecule type" value="Genomic_DNA"/>
</dbReference>
<gene>
    <name evidence="2" type="ordered locus">Os01g0605850</name>
</gene>
<evidence type="ECO:0000256" key="1">
    <source>
        <dbReference type="SAM" id="MobiDB-lite"/>
    </source>
</evidence>
<protein>
    <submittedName>
        <fullName evidence="2">Os01g0605850 protein</fullName>
    </submittedName>
</protein>
<sequence length="239" mass="24332">MASDGASGEVRYGVARVEDDATARPSATAATAFAPPRGARVFPIPHHHHASSRTHTDQGEERPGDTNGGGNVLGAQTAAVAATNLDKETGGGGEHNDSGDVRAAQEVAHCGAWPTTKSRVSTRGLAMDEVAKTTAGTPMVVTVEPAEQTAAVIDEPVSEPVVAADESVAAANEPMEGTVAADKPTVREGIVAPTRLISPEKGDGPEREGGPPERGGMGRGPRIEASRRSASSNMGSMVS</sequence>
<feature type="compositionally biased region" description="Basic and acidic residues" evidence="1">
    <location>
        <begin position="198"/>
        <end position="211"/>
    </location>
</feature>
<feature type="region of interest" description="Disordered" evidence="1">
    <location>
        <begin position="167"/>
        <end position="239"/>
    </location>
</feature>
<feature type="region of interest" description="Disordered" evidence="1">
    <location>
        <begin position="1"/>
        <end position="76"/>
    </location>
</feature>
<feature type="compositionally biased region" description="Polar residues" evidence="1">
    <location>
        <begin position="228"/>
        <end position="239"/>
    </location>
</feature>
<evidence type="ECO:0000313" key="3">
    <source>
        <dbReference type="Proteomes" id="UP000000763"/>
    </source>
</evidence>
<proteinExistence type="predicted"/>
<accession>C7IX38</accession>
<dbReference type="KEGG" id="dosa:Os01g0605850"/>
<reference evidence="2 3" key="1">
    <citation type="journal article" date="2005" name="Nature">
        <title>The map-based sequence of the rice genome.</title>
        <authorList>
            <consortium name="International rice genome sequencing project (IRGSP)"/>
            <person name="Matsumoto T."/>
            <person name="Wu J."/>
            <person name="Kanamori H."/>
            <person name="Katayose Y."/>
            <person name="Fujisawa M."/>
            <person name="Namiki N."/>
            <person name="Mizuno H."/>
            <person name="Yamamoto K."/>
            <person name="Antonio B.A."/>
            <person name="Baba T."/>
            <person name="Sakata K."/>
            <person name="Nagamura Y."/>
            <person name="Aoki H."/>
            <person name="Arikawa K."/>
            <person name="Arita K."/>
            <person name="Bito T."/>
            <person name="Chiden Y."/>
            <person name="Fujitsuka N."/>
            <person name="Fukunaka R."/>
            <person name="Hamada M."/>
            <person name="Harada C."/>
            <person name="Hayashi A."/>
            <person name="Hijishita S."/>
            <person name="Honda M."/>
            <person name="Hosokawa S."/>
            <person name="Ichikawa Y."/>
            <person name="Idonuma A."/>
            <person name="Iijima M."/>
            <person name="Ikeda M."/>
            <person name="Ikeno M."/>
            <person name="Ito K."/>
            <person name="Ito S."/>
            <person name="Ito T."/>
            <person name="Ito Y."/>
            <person name="Ito Y."/>
            <person name="Iwabuchi A."/>
            <person name="Kamiya K."/>
            <person name="Karasawa W."/>
            <person name="Kurita K."/>
            <person name="Katagiri S."/>
            <person name="Kikuta A."/>
            <person name="Kobayashi H."/>
            <person name="Kobayashi N."/>
            <person name="Machita K."/>
            <person name="Maehara T."/>
            <person name="Masukawa M."/>
            <person name="Mizubayashi T."/>
            <person name="Mukai Y."/>
            <person name="Nagasaki H."/>
            <person name="Nagata Y."/>
            <person name="Naito S."/>
            <person name="Nakashima M."/>
            <person name="Nakama Y."/>
            <person name="Nakamichi Y."/>
            <person name="Nakamura M."/>
            <person name="Meguro A."/>
            <person name="Negishi M."/>
            <person name="Ohta I."/>
            <person name="Ohta T."/>
            <person name="Okamoto M."/>
            <person name="Ono N."/>
            <person name="Saji S."/>
            <person name="Sakaguchi M."/>
            <person name="Sakai K."/>
            <person name="Shibata M."/>
            <person name="Shimokawa T."/>
            <person name="Song J."/>
            <person name="Takazaki Y."/>
            <person name="Terasawa K."/>
            <person name="Tsugane M."/>
            <person name="Tsuji K."/>
            <person name="Ueda S."/>
            <person name="Waki K."/>
            <person name="Yamagata H."/>
            <person name="Yamamoto M."/>
            <person name="Yamamoto S."/>
            <person name="Yamane H."/>
            <person name="Yoshiki S."/>
            <person name="Yoshihara R."/>
            <person name="Yukawa K."/>
            <person name="Zhong H."/>
            <person name="Yano M."/>
            <person name="Yuan Q."/>
            <person name="Ouyang S."/>
            <person name="Liu J."/>
            <person name="Jones K.M."/>
            <person name="Gansberger K."/>
            <person name="Moffat K."/>
            <person name="Hill J."/>
            <person name="Bera J."/>
            <person name="Fadrosh D."/>
            <person name="Jin S."/>
            <person name="Johri S."/>
            <person name="Kim M."/>
            <person name="Overton L."/>
            <person name="Reardon M."/>
            <person name="Tsitrin T."/>
            <person name="Vuong H."/>
            <person name="Weaver B."/>
            <person name="Ciecko A."/>
            <person name="Tallon L."/>
            <person name="Jackson J."/>
            <person name="Pai G."/>
            <person name="Aken S.V."/>
            <person name="Utterback T."/>
            <person name="Reidmuller S."/>
            <person name="Feldblyum T."/>
            <person name="Hsiao J."/>
            <person name="Zismann V."/>
            <person name="Iobst S."/>
            <person name="de Vazeille A.R."/>
            <person name="Buell C.R."/>
            <person name="Ying K."/>
            <person name="Li Y."/>
            <person name="Lu T."/>
            <person name="Huang Y."/>
            <person name="Zhao Q."/>
            <person name="Feng Q."/>
            <person name="Zhang L."/>
            <person name="Zhu J."/>
            <person name="Weng Q."/>
            <person name="Mu J."/>
            <person name="Lu Y."/>
            <person name="Fan D."/>
            <person name="Liu Y."/>
            <person name="Guan J."/>
            <person name="Zhang Y."/>
            <person name="Yu S."/>
            <person name="Liu X."/>
            <person name="Zhang Y."/>
            <person name="Hong G."/>
            <person name="Han B."/>
            <person name="Choisne N."/>
            <person name="Demange N."/>
            <person name="Orjeda G."/>
            <person name="Samain S."/>
            <person name="Cattolico L."/>
            <person name="Pelletier E."/>
            <person name="Couloux A."/>
            <person name="Segurens B."/>
            <person name="Wincker P."/>
            <person name="D'Hont A."/>
            <person name="Scarpelli C."/>
            <person name="Weissenbach J."/>
            <person name="Salanoubat M."/>
            <person name="Quetier F."/>
            <person name="Yu Y."/>
            <person name="Kim H.R."/>
            <person name="Rambo T."/>
            <person name="Currie J."/>
            <person name="Collura K."/>
            <person name="Luo M."/>
            <person name="Yang T."/>
            <person name="Ammiraju J.S.S."/>
            <person name="Engler F."/>
            <person name="Soderlund C."/>
            <person name="Wing R.A."/>
            <person name="Palmer L.E."/>
            <person name="de la Bastide M."/>
            <person name="Spiegel L."/>
            <person name="Nascimento L."/>
            <person name="Zutavern T."/>
            <person name="O'Shaughnessy A."/>
            <person name="Dike S."/>
            <person name="Dedhia N."/>
            <person name="Preston R."/>
            <person name="Balija V."/>
            <person name="McCombie W.R."/>
            <person name="Chow T."/>
            <person name="Chen H."/>
            <person name="Chung M."/>
            <person name="Chen C."/>
            <person name="Shaw J."/>
            <person name="Wu H."/>
            <person name="Hsiao K."/>
            <person name="Chao Y."/>
            <person name="Chu M."/>
            <person name="Cheng C."/>
            <person name="Hour A."/>
            <person name="Lee P."/>
            <person name="Lin S."/>
            <person name="Lin Y."/>
            <person name="Liou J."/>
            <person name="Liu S."/>
            <person name="Hsing Y."/>
            <person name="Raghuvanshi S."/>
            <person name="Mohanty A."/>
            <person name="Bharti A.K."/>
            <person name="Gaur A."/>
            <person name="Gupta V."/>
            <person name="Kumar D."/>
            <person name="Ravi V."/>
            <person name="Vij S."/>
            <person name="Kapur A."/>
            <person name="Khurana P."/>
            <person name="Khurana P."/>
            <person name="Khurana J.P."/>
            <person name="Tyagi A.K."/>
            <person name="Gaikwad K."/>
            <person name="Singh A."/>
            <person name="Dalal V."/>
            <person name="Srivastava S."/>
            <person name="Dixit A."/>
            <person name="Pal A.K."/>
            <person name="Ghazi I.A."/>
            <person name="Yadav M."/>
            <person name="Pandit A."/>
            <person name="Bhargava A."/>
            <person name="Sureshbabu K."/>
            <person name="Batra K."/>
            <person name="Sharma T.R."/>
            <person name="Mohapatra T."/>
            <person name="Singh N.K."/>
            <person name="Messing J."/>
            <person name="Nelson A.B."/>
            <person name="Fuks G."/>
            <person name="Kavchok S."/>
            <person name="Keizer G."/>
            <person name="Linton E."/>
            <person name="Llaca V."/>
            <person name="Song R."/>
            <person name="Tanyolac B."/>
            <person name="Young S."/>
            <person name="Ho-Il K."/>
            <person name="Hahn J.H."/>
            <person name="Sangsakoo G."/>
            <person name="Vanavichit A."/>
            <person name="de Mattos Luiz.A.T."/>
            <person name="Zimmer P.D."/>
            <person name="Malone G."/>
            <person name="Dellagostin O."/>
            <person name="de Oliveira A.C."/>
            <person name="Bevan M."/>
            <person name="Bancroft I."/>
            <person name="Minx P."/>
            <person name="Cordum H."/>
            <person name="Wilson R."/>
            <person name="Cheng Z."/>
            <person name="Jin W."/>
            <person name="Jiang J."/>
            <person name="Leong S.A."/>
            <person name="Iwama H."/>
            <person name="Gojobori T."/>
            <person name="Itoh T."/>
            <person name="Niimura Y."/>
            <person name="Fujii Y."/>
            <person name="Habara T."/>
            <person name="Sakai H."/>
            <person name="Sato Y."/>
            <person name="Wilson G."/>
            <person name="Kumar K."/>
            <person name="McCouch S."/>
            <person name="Juretic N."/>
            <person name="Hoen D."/>
            <person name="Wright S."/>
            <person name="Bruskiewich R."/>
            <person name="Bureau T."/>
            <person name="Miyao A."/>
            <person name="Hirochika H."/>
            <person name="Nishikawa T."/>
            <person name="Kadowaki K."/>
            <person name="Sugiura M."/>
            <person name="Burr B."/>
            <person name="Sasaki T."/>
        </authorList>
    </citation>
    <scope>NUCLEOTIDE SEQUENCE [LARGE SCALE GENOMIC DNA]</scope>
    <source>
        <strain evidence="3">cv. Nipponbare</strain>
    </source>
</reference>